<evidence type="ECO:0000313" key="4">
    <source>
        <dbReference type="Proteomes" id="UP000243535"/>
    </source>
</evidence>
<dbReference type="EMBL" id="CYHA01000003">
    <property type="protein sequence ID" value="CUA83126.1"/>
    <property type="molecule type" value="Genomic_DNA"/>
</dbReference>
<protein>
    <submittedName>
        <fullName evidence="3">Glycosyltransferase involved in cell wall bisynthesis</fullName>
    </submittedName>
</protein>
<dbReference type="PANTHER" id="PTHR43630">
    <property type="entry name" value="POLY-BETA-1,6-N-ACETYL-D-GLUCOSAMINE SYNTHASE"/>
    <property type="match status" value="1"/>
</dbReference>
<organism evidence="3 4">
    <name type="scientific">Gulbenkiania indica</name>
    <dbReference type="NCBI Taxonomy" id="375574"/>
    <lineage>
        <taxon>Bacteria</taxon>
        <taxon>Pseudomonadati</taxon>
        <taxon>Pseudomonadota</taxon>
        <taxon>Betaproteobacteria</taxon>
        <taxon>Neisseriales</taxon>
        <taxon>Chromobacteriaceae</taxon>
        <taxon>Gulbenkiania</taxon>
    </lineage>
</organism>
<dbReference type="GO" id="GO:0016740">
    <property type="term" value="F:transferase activity"/>
    <property type="evidence" value="ECO:0007669"/>
    <property type="project" value="UniProtKB-KW"/>
</dbReference>
<dbReference type="AlphaFoldDB" id="A0A0K6GWN8"/>
<dbReference type="Gene3D" id="3.90.550.10">
    <property type="entry name" value="Spore Coat Polysaccharide Biosynthesis Protein SpsA, Chain A"/>
    <property type="match status" value="1"/>
</dbReference>
<keyword evidence="3" id="KW-0808">Transferase</keyword>
<sequence length="252" mass="28715">MREPVSLVVITKNAAPALEKCLAQAAWVDEIVVVDSGSTDTTLAIASAYKAKVIHQDWLGFGPQKQFAVQAACHDWVLCLDADEWLSEELSCEIKRLLENPPGFAYRFARSNKFMGRFLKHGEGYPDYSLRLFHRAHARWSDDIVHETVLTQAEVHTLPGDLMHESGEDLALYLSKQNRYTSLQAEMLFRRGKHVGITKLVLSPLLRFLKFYFFRQGFRDGLPGLVHISIGCFNSYMKYAKLIELHRIGNRS</sequence>
<proteinExistence type="inferred from homology"/>
<dbReference type="Proteomes" id="UP000243535">
    <property type="component" value="Unassembled WGS sequence"/>
</dbReference>
<dbReference type="CDD" id="cd02511">
    <property type="entry name" value="Beta4Glucosyltransferase"/>
    <property type="match status" value="1"/>
</dbReference>
<comment type="similarity">
    <text evidence="1">Belongs to the glycosyltransferase 2 family. WaaE/KdtX subfamily.</text>
</comment>
<dbReference type="Pfam" id="PF00535">
    <property type="entry name" value="Glycos_transf_2"/>
    <property type="match status" value="1"/>
</dbReference>
<dbReference type="RefSeq" id="WP_055433829.1">
    <property type="nucleotide sequence ID" value="NZ_CYHA01000003.1"/>
</dbReference>
<name>A0A0K6GWN8_9NEIS</name>
<dbReference type="SUPFAM" id="SSF53448">
    <property type="entry name" value="Nucleotide-diphospho-sugar transferases"/>
    <property type="match status" value="1"/>
</dbReference>
<evidence type="ECO:0000256" key="1">
    <source>
        <dbReference type="ARBA" id="ARBA00038494"/>
    </source>
</evidence>
<evidence type="ECO:0000259" key="2">
    <source>
        <dbReference type="Pfam" id="PF00535"/>
    </source>
</evidence>
<dbReference type="PANTHER" id="PTHR43630:SF2">
    <property type="entry name" value="GLYCOSYLTRANSFERASE"/>
    <property type="match status" value="1"/>
</dbReference>
<dbReference type="OrthoDB" id="9815923at2"/>
<dbReference type="InterPro" id="IPR029044">
    <property type="entry name" value="Nucleotide-diphossugar_trans"/>
</dbReference>
<dbReference type="STRING" id="375574.GCA_001418035_01377"/>
<keyword evidence="4" id="KW-1185">Reference proteome</keyword>
<feature type="domain" description="Glycosyltransferase 2-like" evidence="2">
    <location>
        <begin position="6"/>
        <end position="136"/>
    </location>
</feature>
<accession>A0A0K6GWN8</accession>
<reference evidence="4" key="1">
    <citation type="submission" date="2015-08" db="EMBL/GenBank/DDBJ databases">
        <authorList>
            <person name="Varghese N."/>
        </authorList>
    </citation>
    <scope>NUCLEOTIDE SEQUENCE [LARGE SCALE GENOMIC DNA]</scope>
    <source>
        <strain evidence="4">DSM 17901</strain>
    </source>
</reference>
<dbReference type="InterPro" id="IPR001173">
    <property type="entry name" value="Glyco_trans_2-like"/>
</dbReference>
<evidence type="ECO:0000313" key="3">
    <source>
        <dbReference type="EMBL" id="CUA83126.1"/>
    </source>
</evidence>
<gene>
    <name evidence="3" type="ORF">Ga0061063_1588</name>
</gene>